<dbReference type="Proteomes" id="UP000018680">
    <property type="component" value="Chromosome"/>
</dbReference>
<dbReference type="HOGENOM" id="CLU_3316706_0_0_12"/>
<gene>
    <name evidence="1" type="ORF">L21SP2_1434</name>
</gene>
<sequence length="39" mass="4142">MRVSPPAFSSEVGAGAEKMEGGNLLPFFSCTVTSVIFYN</sequence>
<organism evidence="1 2">
    <name type="scientific">Salinispira pacifica</name>
    <dbReference type="NCBI Taxonomy" id="1307761"/>
    <lineage>
        <taxon>Bacteria</taxon>
        <taxon>Pseudomonadati</taxon>
        <taxon>Spirochaetota</taxon>
        <taxon>Spirochaetia</taxon>
        <taxon>Spirochaetales</taxon>
        <taxon>Spirochaetaceae</taxon>
        <taxon>Salinispira</taxon>
    </lineage>
</organism>
<accession>V5WI36</accession>
<evidence type="ECO:0000313" key="1">
    <source>
        <dbReference type="EMBL" id="AHC14831.1"/>
    </source>
</evidence>
<dbReference type="EMBL" id="CP006939">
    <property type="protein sequence ID" value="AHC14831.1"/>
    <property type="molecule type" value="Genomic_DNA"/>
</dbReference>
<dbReference type="AlphaFoldDB" id="V5WI36"/>
<protein>
    <submittedName>
        <fullName evidence="1">Uncharacterized protein</fullName>
    </submittedName>
</protein>
<reference evidence="1 2" key="1">
    <citation type="journal article" date="2015" name="Stand. Genomic Sci.">
        <title>Complete genome sequence and description of Salinispira pacifica gen. nov., sp. nov., a novel spirochaete isolated form a hypersaline microbial mat.</title>
        <authorList>
            <person name="Ben Hania W."/>
            <person name="Joseph M."/>
            <person name="Schumann P."/>
            <person name="Bunk B."/>
            <person name="Fiebig A."/>
            <person name="Sproer C."/>
            <person name="Klenk H.P."/>
            <person name="Fardeau M.L."/>
            <person name="Spring S."/>
        </authorList>
    </citation>
    <scope>NUCLEOTIDE SEQUENCE [LARGE SCALE GENOMIC DNA]</scope>
    <source>
        <strain evidence="1 2">L21-RPul-D2</strain>
    </source>
</reference>
<name>V5WI36_9SPIO</name>
<dbReference type="KEGG" id="slr:L21SP2_1434"/>
<evidence type="ECO:0000313" key="2">
    <source>
        <dbReference type="Proteomes" id="UP000018680"/>
    </source>
</evidence>
<proteinExistence type="predicted"/>
<keyword evidence="2" id="KW-1185">Reference proteome</keyword>